<evidence type="ECO:0000259" key="13">
    <source>
        <dbReference type="PROSITE" id="PS50011"/>
    </source>
</evidence>
<evidence type="ECO:0000256" key="12">
    <source>
        <dbReference type="SAM" id="SignalP"/>
    </source>
</evidence>
<dbReference type="GO" id="GO:0005524">
    <property type="term" value="F:ATP binding"/>
    <property type="evidence" value="ECO:0007669"/>
    <property type="project" value="UniProtKB-UniRule"/>
</dbReference>
<dbReference type="Gene3D" id="3.80.10.10">
    <property type="entry name" value="Ribonuclease Inhibitor"/>
    <property type="match status" value="1"/>
</dbReference>
<dbReference type="InterPro" id="IPR001611">
    <property type="entry name" value="Leu-rich_rpt"/>
</dbReference>
<evidence type="ECO:0000313" key="15">
    <source>
        <dbReference type="Proteomes" id="UP000663760"/>
    </source>
</evidence>
<evidence type="ECO:0000256" key="4">
    <source>
        <dbReference type="ARBA" id="ARBA00022729"/>
    </source>
</evidence>
<dbReference type="EMBL" id="LR746277">
    <property type="protein sequence ID" value="CAA7408318.1"/>
    <property type="molecule type" value="Genomic_DNA"/>
</dbReference>
<accession>A0A7I8LG87</accession>
<reference evidence="14" key="1">
    <citation type="submission" date="2020-02" db="EMBL/GenBank/DDBJ databases">
        <authorList>
            <person name="Scholz U."/>
            <person name="Mascher M."/>
            <person name="Fiebig A."/>
        </authorList>
    </citation>
    <scope>NUCLEOTIDE SEQUENCE</scope>
</reference>
<proteinExistence type="predicted"/>
<dbReference type="SUPFAM" id="SSF56112">
    <property type="entry name" value="Protein kinase-like (PK-like)"/>
    <property type="match status" value="1"/>
</dbReference>
<dbReference type="PROSITE" id="PS00107">
    <property type="entry name" value="PROTEIN_KINASE_ATP"/>
    <property type="match status" value="1"/>
</dbReference>
<feature type="region of interest" description="Disordered" evidence="10">
    <location>
        <begin position="686"/>
        <end position="705"/>
    </location>
</feature>
<dbReference type="Gene3D" id="3.30.200.20">
    <property type="entry name" value="Phosphorylase Kinase, domain 1"/>
    <property type="match status" value="1"/>
</dbReference>
<feature type="compositionally biased region" description="Basic and acidic residues" evidence="10">
    <location>
        <begin position="694"/>
        <end position="705"/>
    </location>
</feature>
<dbReference type="InterPro" id="IPR000719">
    <property type="entry name" value="Prot_kinase_dom"/>
</dbReference>
<keyword evidence="15" id="KW-1185">Reference proteome</keyword>
<evidence type="ECO:0000256" key="10">
    <source>
        <dbReference type="SAM" id="MobiDB-lite"/>
    </source>
</evidence>
<comment type="subcellular location">
    <subcellularLocation>
        <location evidence="1">Cell membrane</location>
        <topology evidence="1">Single-pass membrane protein</topology>
    </subcellularLocation>
</comment>
<evidence type="ECO:0000256" key="5">
    <source>
        <dbReference type="ARBA" id="ARBA00022737"/>
    </source>
</evidence>
<dbReference type="InterPro" id="IPR046959">
    <property type="entry name" value="PRK1-6/SRF4-like"/>
</dbReference>
<evidence type="ECO:0000313" key="14">
    <source>
        <dbReference type="EMBL" id="CAA7408318.1"/>
    </source>
</evidence>
<dbReference type="OrthoDB" id="4062651at2759"/>
<dbReference type="Pfam" id="PF00560">
    <property type="entry name" value="LRR_1"/>
    <property type="match status" value="1"/>
</dbReference>
<feature type="region of interest" description="Disordered" evidence="10">
    <location>
        <begin position="240"/>
        <end position="280"/>
    </location>
</feature>
<dbReference type="AlphaFoldDB" id="A0A7I8LG87"/>
<dbReference type="PRINTS" id="PR00019">
    <property type="entry name" value="LEURICHRPT"/>
</dbReference>
<evidence type="ECO:0000256" key="6">
    <source>
        <dbReference type="ARBA" id="ARBA00022989"/>
    </source>
</evidence>
<dbReference type="Pfam" id="PF07714">
    <property type="entry name" value="PK_Tyr_Ser-Thr"/>
    <property type="match status" value="1"/>
</dbReference>
<evidence type="ECO:0000256" key="9">
    <source>
        <dbReference type="PROSITE-ProRule" id="PRU10141"/>
    </source>
</evidence>
<dbReference type="Pfam" id="PF13855">
    <property type="entry name" value="LRR_8"/>
    <property type="match status" value="1"/>
</dbReference>
<evidence type="ECO:0000256" key="2">
    <source>
        <dbReference type="ARBA" id="ARBA00022614"/>
    </source>
</evidence>
<dbReference type="InterPro" id="IPR011009">
    <property type="entry name" value="Kinase-like_dom_sf"/>
</dbReference>
<feature type="domain" description="Protein kinase" evidence="13">
    <location>
        <begin position="407"/>
        <end position="676"/>
    </location>
</feature>
<dbReference type="SMART" id="SM00369">
    <property type="entry name" value="LRR_TYP"/>
    <property type="match status" value="3"/>
</dbReference>
<dbReference type="PROSITE" id="PS50011">
    <property type="entry name" value="PROTEIN_KINASE_DOM"/>
    <property type="match status" value="1"/>
</dbReference>
<dbReference type="GO" id="GO:0004672">
    <property type="term" value="F:protein kinase activity"/>
    <property type="evidence" value="ECO:0007669"/>
    <property type="project" value="InterPro"/>
</dbReference>
<dbReference type="InterPro" id="IPR001245">
    <property type="entry name" value="Ser-Thr/Tyr_kinase_cat_dom"/>
</dbReference>
<gene>
    <name evidence="14" type="ORF">SI8410_14018996</name>
</gene>
<dbReference type="InterPro" id="IPR032675">
    <property type="entry name" value="LRR_dom_sf"/>
</dbReference>
<keyword evidence="6 11" id="KW-1133">Transmembrane helix</keyword>
<dbReference type="Proteomes" id="UP000663760">
    <property type="component" value="Chromosome 14"/>
</dbReference>
<organism evidence="14 15">
    <name type="scientific">Spirodela intermedia</name>
    <name type="common">Intermediate duckweed</name>
    <dbReference type="NCBI Taxonomy" id="51605"/>
    <lineage>
        <taxon>Eukaryota</taxon>
        <taxon>Viridiplantae</taxon>
        <taxon>Streptophyta</taxon>
        <taxon>Embryophyta</taxon>
        <taxon>Tracheophyta</taxon>
        <taxon>Spermatophyta</taxon>
        <taxon>Magnoliopsida</taxon>
        <taxon>Liliopsida</taxon>
        <taxon>Araceae</taxon>
        <taxon>Lemnoideae</taxon>
        <taxon>Spirodela</taxon>
    </lineage>
</organism>
<feature type="compositionally biased region" description="Polar residues" evidence="10">
    <location>
        <begin position="240"/>
        <end position="249"/>
    </location>
</feature>
<dbReference type="GO" id="GO:0005886">
    <property type="term" value="C:plasma membrane"/>
    <property type="evidence" value="ECO:0007669"/>
    <property type="project" value="UniProtKB-SubCell"/>
</dbReference>
<keyword evidence="3 11" id="KW-0812">Transmembrane</keyword>
<dbReference type="FunFam" id="1.10.510.10:FF:000095">
    <property type="entry name" value="protein STRUBBELIG-RECEPTOR FAMILY 8"/>
    <property type="match status" value="1"/>
</dbReference>
<evidence type="ECO:0000256" key="1">
    <source>
        <dbReference type="ARBA" id="ARBA00004162"/>
    </source>
</evidence>
<keyword evidence="2" id="KW-0433">Leucine-rich repeat</keyword>
<name>A0A7I8LG87_SPIIN</name>
<evidence type="ECO:0000256" key="3">
    <source>
        <dbReference type="ARBA" id="ARBA00022692"/>
    </source>
</evidence>
<dbReference type="FunFam" id="3.80.10.10:FF:000062">
    <property type="entry name" value="protein STRUBBELIG-RECEPTOR FAMILY 3"/>
    <property type="match status" value="1"/>
</dbReference>
<protein>
    <recommendedName>
        <fullName evidence="13">Protein kinase domain-containing protein</fullName>
    </recommendedName>
</protein>
<dbReference type="Gene3D" id="1.10.510.10">
    <property type="entry name" value="Transferase(Phosphotransferase) domain 1"/>
    <property type="match status" value="1"/>
</dbReference>
<keyword evidence="4 12" id="KW-0732">Signal</keyword>
<feature type="signal peptide" evidence="12">
    <location>
        <begin position="1"/>
        <end position="28"/>
    </location>
</feature>
<evidence type="ECO:0000256" key="11">
    <source>
        <dbReference type="SAM" id="Phobius"/>
    </source>
</evidence>
<keyword evidence="7 11" id="KW-0472">Membrane</keyword>
<dbReference type="InterPro" id="IPR013210">
    <property type="entry name" value="LRR_N_plant-typ"/>
</dbReference>
<dbReference type="PANTHER" id="PTHR48007:SF13">
    <property type="entry name" value="PROTEIN STRUBBELIG-RECEPTOR FAMILY 4"/>
    <property type="match status" value="1"/>
</dbReference>
<dbReference type="SUPFAM" id="SSF52058">
    <property type="entry name" value="L domain-like"/>
    <property type="match status" value="1"/>
</dbReference>
<dbReference type="FunFam" id="3.30.200.20:FF:000125">
    <property type="entry name" value="Protein STRUBBELIG-RECEPTOR FAMILY 8"/>
    <property type="match status" value="1"/>
</dbReference>
<keyword evidence="5" id="KW-0677">Repeat</keyword>
<feature type="compositionally biased region" description="Polar residues" evidence="10">
    <location>
        <begin position="267"/>
        <end position="280"/>
    </location>
</feature>
<evidence type="ECO:0000256" key="7">
    <source>
        <dbReference type="ARBA" id="ARBA00023136"/>
    </source>
</evidence>
<evidence type="ECO:0000256" key="8">
    <source>
        <dbReference type="ARBA" id="ARBA00023170"/>
    </source>
</evidence>
<sequence length="705" mass="76439">MFAGPAGPSAVAFLGVFLLLRVLVSVRGSTDGPDVSALNVMYNSLNSPSSLTGWTSSGGDPCGQRWKGIKCSGPSVTEIKLSGLGLTGSIGYQLSSLTSVTHLDMSMNNLRGDIPYQLPPNALHINLARNSFTGGVPYSISQMTDLTYLNLANNQLSGQLTDMFGKLPSLTFLDLSYNQLTGDLPQSFGSLSSIKTLHLQNNQFTGKIDVLAALPLENLNVQNNHFTGWVPDELKGIDNLQTQGNSWSSGPAPPRSTPRGANHRGDSSGSEDNSSKEGNGTNSGVNGAIAGIVIFVFILGLVLLVLAKRRRSSSHYIDEENLGPARPFTYLDSNNFKDLTSVEPNSSAHVKMLSTPSSFGLKPPPSDRHRSFNDTEFASKFHAKRNANPIDAPVFSLMDLQTATASFSASRIVGEGSTGHVYKAKYADGKVLAVKRIDSSHLRSGNSEDFKNLVSGICRLHHPNITELLGYCCESGHHLLVYEFQKNGSLHEFLHLSDEYSKPLTWDTRVRIALGTARAVEFLHETCSPPVIHKNIKSANILLNAELNPHLTDCGLGVLYSDTKRNLGPGYSAPECTSPSAYTLKSDVYSFGVVMLELLTGRMPFDSSKSRSEQSLACWATPQLHDIDALAKMVDPALRGLYPPKSLSRFADVIALCVQSEPEFRPPMSEVVQALLRCEQRTSLNRRGGGDLGASRRSDDSDYHY</sequence>
<dbReference type="InterPro" id="IPR017441">
    <property type="entry name" value="Protein_kinase_ATP_BS"/>
</dbReference>
<dbReference type="PANTHER" id="PTHR48007">
    <property type="entry name" value="LEUCINE-RICH REPEAT RECEPTOR-LIKE PROTEIN KINASE PXC1"/>
    <property type="match status" value="1"/>
</dbReference>
<feature type="transmembrane region" description="Helical" evidence="11">
    <location>
        <begin position="288"/>
        <end position="307"/>
    </location>
</feature>
<dbReference type="Pfam" id="PF08263">
    <property type="entry name" value="LRRNT_2"/>
    <property type="match status" value="1"/>
</dbReference>
<keyword evidence="8" id="KW-0675">Receptor</keyword>
<keyword evidence="9" id="KW-0547">Nucleotide-binding</keyword>
<keyword evidence="9" id="KW-0067">ATP-binding</keyword>
<feature type="binding site" evidence="9">
    <location>
        <position position="435"/>
    </location>
    <ligand>
        <name>ATP</name>
        <dbReference type="ChEBI" id="CHEBI:30616"/>
    </ligand>
</feature>
<feature type="chain" id="PRO_5029829488" description="Protein kinase domain-containing protein" evidence="12">
    <location>
        <begin position="29"/>
        <end position="705"/>
    </location>
</feature>
<dbReference type="InterPro" id="IPR003591">
    <property type="entry name" value="Leu-rich_rpt_typical-subtyp"/>
</dbReference>